<keyword evidence="5" id="KW-0560">Oxidoreductase</keyword>
<evidence type="ECO:0000256" key="2">
    <source>
        <dbReference type="ARBA" id="ARBA00022559"/>
    </source>
</evidence>
<dbReference type="FunFam" id="2.40.180.10:FF:000001">
    <property type="entry name" value="Catalase"/>
    <property type="match status" value="1"/>
</dbReference>
<dbReference type="GO" id="GO:0005739">
    <property type="term" value="C:mitochondrion"/>
    <property type="evidence" value="ECO:0007669"/>
    <property type="project" value="TreeGrafter"/>
</dbReference>
<feature type="active site" evidence="9">
    <location>
        <position position="57"/>
    </location>
</feature>
<dbReference type="InterPro" id="IPR011614">
    <property type="entry name" value="Catalase_core"/>
</dbReference>
<dbReference type="GO" id="GO:0046872">
    <property type="term" value="F:metal ion binding"/>
    <property type="evidence" value="ECO:0007669"/>
    <property type="project" value="UniProtKB-KW"/>
</dbReference>
<reference evidence="12" key="1">
    <citation type="submission" date="2022-11" db="EMBL/GenBank/DDBJ databases">
        <authorList>
            <person name="Petersen C."/>
        </authorList>
    </citation>
    <scope>NUCLEOTIDE SEQUENCE</scope>
    <source>
        <strain evidence="12">IBT 30069</strain>
    </source>
</reference>
<dbReference type="SMART" id="SM01060">
    <property type="entry name" value="Catalase"/>
    <property type="match status" value="1"/>
</dbReference>
<dbReference type="EMBL" id="JAPQKH010000007">
    <property type="protein sequence ID" value="KAJ5088323.1"/>
    <property type="molecule type" value="Genomic_DNA"/>
</dbReference>
<evidence type="ECO:0000256" key="1">
    <source>
        <dbReference type="ARBA" id="ARBA00005329"/>
    </source>
</evidence>
<dbReference type="PROSITE" id="PS51402">
    <property type="entry name" value="CATALASE_3"/>
    <property type="match status" value="1"/>
</dbReference>
<dbReference type="GO" id="GO:0005777">
    <property type="term" value="C:peroxisome"/>
    <property type="evidence" value="ECO:0007669"/>
    <property type="project" value="TreeGrafter"/>
</dbReference>
<accession>A0A9W9EUK3</accession>
<dbReference type="Gene3D" id="2.40.180.10">
    <property type="entry name" value="Catalase core domain"/>
    <property type="match status" value="1"/>
</dbReference>
<evidence type="ECO:0000259" key="11">
    <source>
        <dbReference type="SMART" id="SM01060"/>
    </source>
</evidence>
<dbReference type="GO" id="GO:0042542">
    <property type="term" value="P:response to hydrogen peroxide"/>
    <property type="evidence" value="ECO:0007669"/>
    <property type="project" value="TreeGrafter"/>
</dbReference>
<evidence type="ECO:0000256" key="9">
    <source>
        <dbReference type="PIRSR" id="PIRSR038928-1"/>
    </source>
</evidence>
<dbReference type="PRINTS" id="PR00067">
    <property type="entry name" value="CATALASE"/>
</dbReference>
<dbReference type="OrthoDB" id="6880011at2759"/>
<dbReference type="InterPro" id="IPR010582">
    <property type="entry name" value="Catalase_immune_responsive"/>
</dbReference>
<sequence length="500" mass="56576">MSQQYYTLAEGCPFASSSTAVLLRNKTGGGLGLLQDTQLIETLAHFSRERIPERVVHAKAVGAYGEFEAVADCSDITSASFLNTAGKKTPLLLRVSTVGPEAGSADTSRDVHGWAMKLYTDEGNLDWVFNNTPVFFIRDPIKFPSMNRSHKRNPQTHLPDVNMFWDFHVGNPEGIHQLLHLFSDRGTPHSIRNINSYSGHTYKFTKEDSSFKYVKIHIKTQQGVKNLTREEATRIAGENPDYYIQDMFEAIERKDYPIWNVYVQIMDPSEAETYRWNIFDMTKVWPHKDFPLRQIGKLTLNRNPQNYFTDIEQAAFSPSTMVPGFAASADPVLQARLFAYPDAARYRLGVNYQQLPTNAAKVPIYCPFERDGKMRFDDNYGGDPNYVNSSLKPTKFYPEVKNVNPNSISLHTEHEKWAGEVSAYTSHITDDDFVQPAELWKVFGRQPGQQDRLVDNLASSIKGVKSSKLRGDVYALFGRVNRDLGAMVQKATEDAIKQSA</sequence>
<organism evidence="12 13">
    <name type="scientific">Penicillium angulare</name>
    <dbReference type="NCBI Taxonomy" id="116970"/>
    <lineage>
        <taxon>Eukaryota</taxon>
        <taxon>Fungi</taxon>
        <taxon>Dikarya</taxon>
        <taxon>Ascomycota</taxon>
        <taxon>Pezizomycotina</taxon>
        <taxon>Eurotiomycetes</taxon>
        <taxon>Eurotiomycetidae</taxon>
        <taxon>Eurotiales</taxon>
        <taxon>Aspergillaceae</taxon>
        <taxon>Penicillium</taxon>
    </lineage>
</organism>
<keyword evidence="7" id="KW-0376">Hydrogen peroxide</keyword>
<keyword evidence="2" id="KW-0575">Peroxidase</keyword>
<reference evidence="12" key="2">
    <citation type="journal article" date="2023" name="IMA Fungus">
        <title>Comparative genomic study of the Penicillium genus elucidates a diverse pangenome and 15 lateral gene transfer events.</title>
        <authorList>
            <person name="Petersen C."/>
            <person name="Sorensen T."/>
            <person name="Nielsen M.R."/>
            <person name="Sondergaard T.E."/>
            <person name="Sorensen J.L."/>
            <person name="Fitzpatrick D.A."/>
            <person name="Frisvad J.C."/>
            <person name="Nielsen K.L."/>
        </authorList>
    </citation>
    <scope>NUCLEOTIDE SEQUENCE</scope>
    <source>
        <strain evidence="12">IBT 30069</strain>
    </source>
</reference>
<dbReference type="InterPro" id="IPR024711">
    <property type="entry name" value="Catalase_clade1/3"/>
</dbReference>
<dbReference type="CDD" id="cd08157">
    <property type="entry name" value="catalase_fungal"/>
    <property type="match status" value="1"/>
</dbReference>
<dbReference type="AlphaFoldDB" id="A0A9W9EUK3"/>
<dbReference type="Pfam" id="PF00199">
    <property type="entry name" value="Catalase"/>
    <property type="match status" value="1"/>
</dbReference>
<feature type="binding site" description="axial binding residue" evidence="10">
    <location>
        <position position="340"/>
    </location>
    <ligand>
        <name>heme</name>
        <dbReference type="ChEBI" id="CHEBI:30413"/>
    </ligand>
    <ligandPart>
        <name>Fe</name>
        <dbReference type="ChEBI" id="CHEBI:18248"/>
    </ligandPart>
</feature>
<evidence type="ECO:0000313" key="13">
    <source>
        <dbReference type="Proteomes" id="UP001149165"/>
    </source>
</evidence>
<comment type="function">
    <text evidence="8">Catalyzes the degradation of hydrogen peroxide (H(2)O(2)) generated by peroxisomal oxidases to water and oxygen, thereby protecting cells from the toxic effects of hydrogen peroxide.</text>
</comment>
<feature type="active site" evidence="9">
    <location>
        <position position="130"/>
    </location>
</feature>
<dbReference type="GO" id="GO:0004096">
    <property type="term" value="F:catalase activity"/>
    <property type="evidence" value="ECO:0007669"/>
    <property type="project" value="UniProtKB-EC"/>
</dbReference>
<evidence type="ECO:0000256" key="10">
    <source>
        <dbReference type="PIRSR" id="PIRSR038928-2"/>
    </source>
</evidence>
<evidence type="ECO:0000256" key="6">
    <source>
        <dbReference type="ARBA" id="ARBA00023004"/>
    </source>
</evidence>
<dbReference type="PIRSF" id="PIRSF038928">
    <property type="entry name" value="Catalase_clade1-3"/>
    <property type="match status" value="1"/>
</dbReference>
<dbReference type="InterPro" id="IPR018028">
    <property type="entry name" value="Catalase"/>
</dbReference>
<feature type="domain" description="Catalase core" evidence="11">
    <location>
        <begin position="7"/>
        <end position="395"/>
    </location>
</feature>
<dbReference type="GO" id="GO:0042744">
    <property type="term" value="P:hydrogen peroxide catabolic process"/>
    <property type="evidence" value="ECO:0007669"/>
    <property type="project" value="UniProtKB-KW"/>
</dbReference>
<keyword evidence="13" id="KW-1185">Reference proteome</keyword>
<dbReference type="Pfam" id="PF06628">
    <property type="entry name" value="Catalase-rel"/>
    <property type="match status" value="1"/>
</dbReference>
<protein>
    <submittedName>
        <fullName evidence="12">Catalase mono-functional heme-containing</fullName>
    </submittedName>
</protein>
<keyword evidence="3 10" id="KW-0349">Heme</keyword>
<comment type="similarity">
    <text evidence="1">Belongs to the catalase family.</text>
</comment>
<dbReference type="PANTHER" id="PTHR11465:SF26">
    <property type="entry name" value="CATALASE 2"/>
    <property type="match status" value="1"/>
</dbReference>
<evidence type="ECO:0000256" key="4">
    <source>
        <dbReference type="ARBA" id="ARBA00022723"/>
    </source>
</evidence>
<dbReference type="PANTHER" id="PTHR11465">
    <property type="entry name" value="CATALASE"/>
    <property type="match status" value="1"/>
</dbReference>
<dbReference type="Proteomes" id="UP001149165">
    <property type="component" value="Unassembled WGS sequence"/>
</dbReference>
<gene>
    <name evidence="12" type="ORF">N7456_011939</name>
</gene>
<dbReference type="InterPro" id="IPR020835">
    <property type="entry name" value="Catalase_sf"/>
</dbReference>
<evidence type="ECO:0000256" key="8">
    <source>
        <dbReference type="ARBA" id="ARBA00044729"/>
    </source>
</evidence>
<evidence type="ECO:0000313" key="12">
    <source>
        <dbReference type="EMBL" id="KAJ5088323.1"/>
    </source>
</evidence>
<proteinExistence type="inferred from homology"/>
<evidence type="ECO:0000256" key="3">
    <source>
        <dbReference type="ARBA" id="ARBA00022617"/>
    </source>
</evidence>
<keyword evidence="6 10" id="KW-0408">Iron</keyword>
<comment type="caution">
    <text evidence="12">The sequence shown here is derived from an EMBL/GenBank/DDBJ whole genome shotgun (WGS) entry which is preliminary data.</text>
</comment>
<name>A0A9W9EUK3_9EURO</name>
<keyword evidence="4 10" id="KW-0479">Metal-binding</keyword>
<evidence type="ECO:0000256" key="5">
    <source>
        <dbReference type="ARBA" id="ARBA00023002"/>
    </source>
</evidence>
<comment type="cofactor">
    <cofactor evidence="10">
        <name>heme</name>
        <dbReference type="ChEBI" id="CHEBI:30413"/>
    </cofactor>
</comment>
<evidence type="ECO:0000256" key="7">
    <source>
        <dbReference type="ARBA" id="ARBA00023324"/>
    </source>
</evidence>
<dbReference type="GO" id="GO:0020037">
    <property type="term" value="F:heme binding"/>
    <property type="evidence" value="ECO:0007669"/>
    <property type="project" value="InterPro"/>
</dbReference>
<dbReference type="SUPFAM" id="SSF56634">
    <property type="entry name" value="Heme-dependent catalase-like"/>
    <property type="match status" value="1"/>
</dbReference>